<dbReference type="GO" id="GO:0004665">
    <property type="term" value="F:prephenate dehydrogenase (NADP+) activity"/>
    <property type="evidence" value="ECO:0007669"/>
    <property type="project" value="InterPro"/>
</dbReference>
<dbReference type="InterPro" id="IPR050812">
    <property type="entry name" value="Preph/Arog_dehydrog"/>
</dbReference>
<comment type="similarity">
    <text evidence="1">Belongs to the prephenate/arogenate dehydrogenase family.</text>
</comment>
<dbReference type="Gene3D" id="3.40.50.720">
    <property type="entry name" value="NAD(P)-binding Rossmann-like Domain"/>
    <property type="match status" value="1"/>
</dbReference>
<comment type="pathway">
    <text evidence="3">Amino-acid biosynthesis.</text>
</comment>
<dbReference type="Proteomes" id="UP000037267">
    <property type="component" value="Unassembled WGS sequence"/>
</dbReference>
<name>A0A0L0WF01_GOTPU</name>
<keyword evidence="6" id="KW-1185">Reference proteome</keyword>
<organism evidence="5 6">
    <name type="scientific">Gottschalkia purinilytica</name>
    <name type="common">Clostridium purinilyticum</name>
    <dbReference type="NCBI Taxonomy" id="1503"/>
    <lineage>
        <taxon>Bacteria</taxon>
        <taxon>Bacillati</taxon>
        <taxon>Bacillota</taxon>
        <taxon>Tissierellia</taxon>
        <taxon>Tissierellales</taxon>
        <taxon>Gottschalkiaceae</taxon>
        <taxon>Gottschalkia</taxon>
    </lineage>
</organism>
<dbReference type="InterPro" id="IPR046826">
    <property type="entry name" value="PDH_N"/>
</dbReference>
<evidence type="ECO:0000313" key="5">
    <source>
        <dbReference type="EMBL" id="KNF09995.1"/>
    </source>
</evidence>
<protein>
    <submittedName>
        <fullName evidence="5">Prephenate dehydrogenase TyrA</fullName>
        <ecNumber evidence="5">1.3.1.12</ecNumber>
    </submittedName>
</protein>
<dbReference type="GO" id="GO:0008977">
    <property type="term" value="F:prephenate dehydrogenase (NAD+) activity"/>
    <property type="evidence" value="ECO:0007669"/>
    <property type="project" value="UniProtKB-EC"/>
</dbReference>
<dbReference type="PANTHER" id="PTHR21363:SF0">
    <property type="entry name" value="PREPHENATE DEHYDROGENASE [NADP(+)]"/>
    <property type="match status" value="1"/>
</dbReference>
<dbReference type="InterPro" id="IPR036291">
    <property type="entry name" value="NAD(P)-bd_dom_sf"/>
</dbReference>
<comment type="caution">
    <text evidence="5">The sequence shown here is derived from an EMBL/GenBank/DDBJ whole genome shotgun (WGS) entry which is preliminary data.</text>
</comment>
<dbReference type="PROSITE" id="PS51176">
    <property type="entry name" value="PDH_ADH"/>
    <property type="match status" value="1"/>
</dbReference>
<dbReference type="EC" id="1.3.1.12" evidence="5"/>
<accession>A0A0L0WF01</accession>
<dbReference type="SUPFAM" id="SSF48179">
    <property type="entry name" value="6-phosphogluconate dehydrogenase C-terminal domain-like"/>
    <property type="match status" value="1"/>
</dbReference>
<dbReference type="FunFam" id="3.40.50.720:FF:000208">
    <property type="entry name" value="Prephenate dehydrogenase"/>
    <property type="match status" value="1"/>
</dbReference>
<dbReference type="RefSeq" id="WP_200898427.1">
    <property type="nucleotide sequence ID" value="NZ_LGSS01000001.1"/>
</dbReference>
<dbReference type="STRING" id="1503.CLPU_1c01600"/>
<dbReference type="Gene3D" id="1.10.3660.10">
    <property type="entry name" value="6-phosphogluconate dehydrogenase C-terminal like domain"/>
    <property type="match status" value="1"/>
</dbReference>
<dbReference type="Pfam" id="PF20463">
    <property type="entry name" value="PDH_C"/>
    <property type="match status" value="1"/>
</dbReference>
<sequence length="281" mass="31409">MEFDFNITIVGLGLIGGSFAMALRDLKPKNLWAIDIDTDAMETAERLNIIDKGYTNPEVPLKKSDIVILCVYPELTIKFIKDNLKYFKSGAIITDTAGIKDKVINEINTFIREDIDFIGGHPMAGKESKGLQYASKDIFDGANYIITPIPKNNKHNVSIIEDIATKIGCKSIIKIDPKTHDEVIAYTSQLPHVLAVALMNCNNIENVETFIGGSFRDTTRVAKINSKLWSELLMENKENILNQIDLFQAYISSIKEAIENERMESLEDIFSEASSKKGEAI</sequence>
<reference evidence="6" key="1">
    <citation type="submission" date="2015-07" db="EMBL/GenBank/DDBJ databases">
        <title>Draft genome sequence of the purine-degrading Gottschalkia purinilyticum DSM 1384 (formerly Clostridium purinilyticum).</title>
        <authorList>
            <person name="Poehlein A."/>
            <person name="Schiel-Bengelsdorf B."/>
            <person name="Bengelsdorf F.R."/>
            <person name="Daniel R."/>
            <person name="Duerre P."/>
        </authorList>
    </citation>
    <scope>NUCLEOTIDE SEQUENCE [LARGE SCALE GENOMIC DNA]</scope>
    <source>
        <strain evidence="6">DSM 1384</strain>
    </source>
</reference>
<keyword evidence="2 5" id="KW-0560">Oxidoreductase</keyword>
<evidence type="ECO:0000313" key="6">
    <source>
        <dbReference type="Proteomes" id="UP000037267"/>
    </source>
</evidence>
<dbReference type="InterPro" id="IPR003099">
    <property type="entry name" value="Prephen_DH"/>
</dbReference>
<dbReference type="InterPro" id="IPR008927">
    <property type="entry name" value="6-PGluconate_DH-like_C_sf"/>
</dbReference>
<dbReference type="PATRIC" id="fig|1503.3.peg.1029"/>
<evidence type="ECO:0000256" key="2">
    <source>
        <dbReference type="ARBA" id="ARBA00023002"/>
    </source>
</evidence>
<dbReference type="AlphaFoldDB" id="A0A0L0WF01"/>
<dbReference type="PANTHER" id="PTHR21363">
    <property type="entry name" value="PREPHENATE DEHYDROGENASE"/>
    <property type="match status" value="1"/>
</dbReference>
<feature type="domain" description="Prephenate/arogenate dehydrogenase" evidence="4">
    <location>
        <begin position="5"/>
        <end position="281"/>
    </location>
</feature>
<dbReference type="GO" id="GO:0006571">
    <property type="term" value="P:tyrosine biosynthetic process"/>
    <property type="evidence" value="ECO:0007669"/>
    <property type="project" value="InterPro"/>
</dbReference>
<dbReference type="Pfam" id="PF02153">
    <property type="entry name" value="PDH_N"/>
    <property type="match status" value="1"/>
</dbReference>
<proteinExistence type="inferred from homology"/>
<evidence type="ECO:0000259" key="4">
    <source>
        <dbReference type="PROSITE" id="PS51176"/>
    </source>
</evidence>
<dbReference type="GO" id="GO:0070403">
    <property type="term" value="F:NAD+ binding"/>
    <property type="evidence" value="ECO:0007669"/>
    <property type="project" value="InterPro"/>
</dbReference>
<dbReference type="SUPFAM" id="SSF51735">
    <property type="entry name" value="NAD(P)-binding Rossmann-fold domains"/>
    <property type="match status" value="1"/>
</dbReference>
<evidence type="ECO:0000256" key="3">
    <source>
        <dbReference type="ARBA" id="ARBA00029440"/>
    </source>
</evidence>
<evidence type="ECO:0000256" key="1">
    <source>
        <dbReference type="ARBA" id="ARBA00007964"/>
    </source>
</evidence>
<dbReference type="InterPro" id="IPR046825">
    <property type="entry name" value="PDH_C"/>
</dbReference>
<dbReference type="EMBL" id="LGSS01000001">
    <property type="protein sequence ID" value="KNF09995.1"/>
    <property type="molecule type" value="Genomic_DNA"/>
</dbReference>
<gene>
    <name evidence="5" type="primary">tyrA</name>
    <name evidence="5" type="ORF">CLPU_1c01600</name>
</gene>